<comment type="subunit">
    <text evidence="11">Monomer.</text>
</comment>
<dbReference type="PANTHER" id="PTHR21087:SF16">
    <property type="entry name" value="SHIKIMATE KINASE 1, CHLOROPLASTIC"/>
    <property type="match status" value="1"/>
</dbReference>
<dbReference type="GO" id="GO:0004765">
    <property type="term" value="F:shikimate kinase activity"/>
    <property type="evidence" value="ECO:0007669"/>
    <property type="project" value="UniProtKB-EC"/>
</dbReference>
<keyword evidence="11" id="KW-0479">Metal-binding</keyword>
<evidence type="ECO:0000256" key="8">
    <source>
        <dbReference type="ARBA" id="ARBA00022840"/>
    </source>
</evidence>
<dbReference type="HAMAP" id="MF_00109">
    <property type="entry name" value="Shikimate_kinase"/>
    <property type="match status" value="1"/>
</dbReference>
<evidence type="ECO:0000313" key="13">
    <source>
        <dbReference type="Proteomes" id="UP001239462"/>
    </source>
</evidence>
<feature type="binding site" evidence="11">
    <location>
        <position position="87"/>
    </location>
    <ligand>
        <name>substrate</name>
    </ligand>
</feature>
<dbReference type="EC" id="2.7.1.71" evidence="3 11"/>
<keyword evidence="8 11" id="KW-0067">ATP-binding</keyword>
<dbReference type="PANTHER" id="PTHR21087">
    <property type="entry name" value="SHIKIMATE KINASE"/>
    <property type="match status" value="1"/>
</dbReference>
<organism evidence="12 13">
    <name type="scientific">Roseiconus lacunae</name>
    <dbReference type="NCBI Taxonomy" id="2605694"/>
    <lineage>
        <taxon>Bacteria</taxon>
        <taxon>Pseudomonadati</taxon>
        <taxon>Planctomycetota</taxon>
        <taxon>Planctomycetia</taxon>
        <taxon>Pirellulales</taxon>
        <taxon>Pirellulaceae</taxon>
        <taxon>Roseiconus</taxon>
    </lineage>
</organism>
<proteinExistence type="inferred from homology"/>
<evidence type="ECO:0000256" key="2">
    <source>
        <dbReference type="ARBA" id="ARBA00006997"/>
    </source>
</evidence>
<feature type="binding site" evidence="11">
    <location>
        <position position="21"/>
    </location>
    <ligand>
        <name>Mg(2+)</name>
        <dbReference type="ChEBI" id="CHEBI:18420"/>
    </ligand>
</feature>
<keyword evidence="4 11" id="KW-0028">Amino-acid biosynthesis</keyword>
<evidence type="ECO:0000256" key="9">
    <source>
        <dbReference type="ARBA" id="ARBA00023141"/>
    </source>
</evidence>
<dbReference type="SUPFAM" id="SSF52540">
    <property type="entry name" value="P-loop containing nucleoside triphosphate hydrolases"/>
    <property type="match status" value="1"/>
</dbReference>
<comment type="cofactor">
    <cofactor evidence="11">
        <name>Mg(2+)</name>
        <dbReference type="ChEBI" id="CHEBI:18420"/>
    </cofactor>
    <text evidence="11">Binds 1 Mg(2+) ion per subunit.</text>
</comment>
<comment type="caution">
    <text evidence="12">The sequence shown here is derived from an EMBL/GenBank/DDBJ whole genome shotgun (WGS) entry which is preliminary data.</text>
</comment>
<evidence type="ECO:0000313" key="12">
    <source>
        <dbReference type="EMBL" id="MDM4019145.1"/>
    </source>
</evidence>
<feature type="binding site" evidence="11">
    <location>
        <position position="148"/>
    </location>
    <ligand>
        <name>substrate</name>
    </ligand>
</feature>
<keyword evidence="5 11" id="KW-0808">Transferase</keyword>
<evidence type="ECO:0000256" key="3">
    <source>
        <dbReference type="ARBA" id="ARBA00012154"/>
    </source>
</evidence>
<dbReference type="Pfam" id="PF01202">
    <property type="entry name" value="SKI"/>
    <property type="match status" value="1"/>
</dbReference>
<dbReference type="InterPro" id="IPR027417">
    <property type="entry name" value="P-loop_NTPase"/>
</dbReference>
<comment type="subcellular location">
    <subcellularLocation>
        <location evidence="11">Cytoplasm</location>
    </subcellularLocation>
</comment>
<name>A0ABT7PRS3_9BACT</name>
<dbReference type="EMBL" id="JASZZN010000032">
    <property type="protein sequence ID" value="MDM4019145.1"/>
    <property type="molecule type" value="Genomic_DNA"/>
</dbReference>
<evidence type="ECO:0000256" key="11">
    <source>
        <dbReference type="HAMAP-Rule" id="MF_00109"/>
    </source>
</evidence>
<evidence type="ECO:0000256" key="6">
    <source>
        <dbReference type="ARBA" id="ARBA00022741"/>
    </source>
</evidence>
<comment type="pathway">
    <text evidence="1 11">Metabolic intermediate biosynthesis; chorismate biosynthesis; chorismate from D-erythrose 4-phosphate and phosphoenolpyruvate: step 5/7.</text>
</comment>
<feature type="binding site" evidence="11">
    <location>
        <position position="63"/>
    </location>
    <ligand>
        <name>substrate</name>
    </ligand>
</feature>
<feature type="binding site" evidence="11">
    <location>
        <position position="165"/>
    </location>
    <ligand>
        <name>ATP</name>
        <dbReference type="ChEBI" id="CHEBI:30616"/>
    </ligand>
</feature>
<comment type="similarity">
    <text evidence="2 11">Belongs to the shikimate kinase family.</text>
</comment>
<gene>
    <name evidence="11" type="primary">aroK</name>
    <name evidence="12" type="ORF">QTN89_27065</name>
</gene>
<keyword evidence="13" id="KW-1185">Reference proteome</keyword>
<dbReference type="InterPro" id="IPR000623">
    <property type="entry name" value="Shikimate_kinase/TSH1"/>
</dbReference>
<accession>A0ABT7PRS3</accession>
<keyword evidence="11" id="KW-0963">Cytoplasm</keyword>
<keyword evidence="7 11" id="KW-0418">Kinase</keyword>
<dbReference type="Proteomes" id="UP001239462">
    <property type="component" value="Unassembled WGS sequence"/>
</dbReference>
<dbReference type="InterPro" id="IPR031322">
    <property type="entry name" value="Shikimate/glucono_kinase"/>
</dbReference>
<dbReference type="RefSeq" id="WP_289167203.1">
    <property type="nucleotide sequence ID" value="NZ_CP141221.1"/>
</dbReference>
<feature type="binding site" evidence="11">
    <location>
        <position position="39"/>
    </location>
    <ligand>
        <name>substrate</name>
    </ligand>
</feature>
<dbReference type="InterPro" id="IPR023000">
    <property type="entry name" value="Shikimate_kinase_CS"/>
</dbReference>
<dbReference type="Gene3D" id="3.40.50.300">
    <property type="entry name" value="P-loop containing nucleotide triphosphate hydrolases"/>
    <property type="match status" value="1"/>
</dbReference>
<feature type="binding site" evidence="11">
    <location>
        <position position="129"/>
    </location>
    <ligand>
        <name>ATP</name>
        <dbReference type="ChEBI" id="CHEBI:30616"/>
    </ligand>
</feature>
<evidence type="ECO:0000256" key="10">
    <source>
        <dbReference type="ARBA" id="ARBA00048567"/>
    </source>
</evidence>
<protein>
    <recommendedName>
        <fullName evidence="3 11">Shikimate kinase</fullName>
        <shortName evidence="11">SK</shortName>
        <ecNumber evidence="3 11">2.7.1.71</ecNumber>
    </recommendedName>
</protein>
<evidence type="ECO:0000256" key="5">
    <source>
        <dbReference type="ARBA" id="ARBA00022679"/>
    </source>
</evidence>
<keyword evidence="9 11" id="KW-0057">Aromatic amino acid biosynthesis</keyword>
<dbReference type="PROSITE" id="PS01128">
    <property type="entry name" value="SHIKIMATE_KINASE"/>
    <property type="match status" value="1"/>
</dbReference>
<feature type="binding site" evidence="11">
    <location>
        <begin position="17"/>
        <end position="22"/>
    </location>
    <ligand>
        <name>ATP</name>
        <dbReference type="ChEBI" id="CHEBI:30616"/>
    </ligand>
</feature>
<keyword evidence="6 11" id="KW-0547">Nucleotide-binding</keyword>
<keyword evidence="11" id="KW-0460">Magnesium</keyword>
<dbReference type="CDD" id="cd00464">
    <property type="entry name" value="SK"/>
    <property type="match status" value="1"/>
</dbReference>
<comment type="function">
    <text evidence="11">Catalyzes the specific phosphorylation of the 3-hydroxyl group of shikimic acid using ATP as a cosubstrate.</text>
</comment>
<evidence type="ECO:0000256" key="1">
    <source>
        <dbReference type="ARBA" id="ARBA00004842"/>
    </source>
</evidence>
<evidence type="ECO:0000256" key="4">
    <source>
        <dbReference type="ARBA" id="ARBA00022605"/>
    </source>
</evidence>
<sequence length="181" mass="19825">MTHAALKSHLFLIGYRGTGKTTIAQLLAEQLSCDWIDLDAVIEETAGKTIRGLFSAGGEALFRDWETRSLRQSIEDANQPEVISLGGGAILSKENRGMIAGAGRCVWLTATPSTIAKRIGADETSGERRPALTELSPTEEIQSVLRKREPIYRDVADTEISTENRSPEAICREIVAWLQTL</sequence>
<dbReference type="PRINTS" id="PR01100">
    <property type="entry name" value="SHIKIMTKNASE"/>
</dbReference>
<evidence type="ECO:0000256" key="7">
    <source>
        <dbReference type="ARBA" id="ARBA00022777"/>
    </source>
</evidence>
<reference evidence="12 13" key="1">
    <citation type="submission" date="2023-06" db="EMBL/GenBank/DDBJ databases">
        <title>Roseiconus lacunae JC819 isolated from Gulf of Mannar region, Tamil Nadu.</title>
        <authorList>
            <person name="Pk S."/>
            <person name="Ch S."/>
            <person name="Ch V.R."/>
        </authorList>
    </citation>
    <scope>NUCLEOTIDE SEQUENCE [LARGE SCALE GENOMIC DNA]</scope>
    <source>
        <strain evidence="12 13">JC819</strain>
    </source>
</reference>
<comment type="catalytic activity">
    <reaction evidence="10 11">
        <text>shikimate + ATP = 3-phosphoshikimate + ADP + H(+)</text>
        <dbReference type="Rhea" id="RHEA:13121"/>
        <dbReference type="ChEBI" id="CHEBI:15378"/>
        <dbReference type="ChEBI" id="CHEBI:30616"/>
        <dbReference type="ChEBI" id="CHEBI:36208"/>
        <dbReference type="ChEBI" id="CHEBI:145989"/>
        <dbReference type="ChEBI" id="CHEBI:456216"/>
        <dbReference type="EC" id="2.7.1.71"/>
    </reaction>
</comment>